<protein>
    <recommendedName>
        <fullName evidence="3">Ankyrin repeat protein</fullName>
    </recommendedName>
</protein>
<evidence type="ECO:0000313" key="2">
    <source>
        <dbReference type="Proteomes" id="UP001348817"/>
    </source>
</evidence>
<sequence>MLTVTGKTYEEIHIEFLKERKSFLSRKERRDQIRAKLSEKEREALDNNFSALFMKIVYEGAENVDELEDMLERGATTTAFEDYELTSQPNLAKALREWLIYKTEEGIELPDTVAKALNITVEAGDAFLTNRFYVGNGGDTLIHLIFYEYFRAFYLPNHPDNPETKKRSDFAEQLLYKITAQAGSSYEFWSKFIFDIGFHYTHYVNNGGKHHERNLLRFYTYCFLYHSGGFFQRFFNEYESHYSKIESFTALLVKIVLSAESLRADLLQYADARKGIFSRRFDLSHYNSVLKDEIDKVIGIMLSTASNRKIICQAINDSKWLRKQFLNSPKSIFRIAREKTMLKIFLKKERQALLELRDNNGNDLLLHTLKLKGKTENNIKLLLGHGFGLDTVDNHGNSARSILETRKDLTIP</sequence>
<dbReference type="RefSeq" id="WP_338392359.1">
    <property type="nucleotide sequence ID" value="NZ_AP025314.1"/>
</dbReference>
<evidence type="ECO:0000313" key="1">
    <source>
        <dbReference type="EMBL" id="BDD10827.1"/>
    </source>
</evidence>
<reference evidence="1 2" key="1">
    <citation type="submission" date="2021-12" db="EMBL/GenBank/DDBJ databases">
        <title>Genome sequencing of bacteria with rrn-lacking chromosome and rrn-plasmid.</title>
        <authorList>
            <person name="Anda M."/>
            <person name="Iwasaki W."/>
        </authorList>
    </citation>
    <scope>NUCLEOTIDE SEQUENCE [LARGE SCALE GENOMIC DNA]</scope>
    <source>
        <strain evidence="1 2">DSM 100852</strain>
    </source>
</reference>
<gene>
    <name evidence="1" type="ORF">FUAX_32590</name>
</gene>
<dbReference type="AlphaFoldDB" id="A0AAU9CS54"/>
<accession>A0AAU9CS54</accession>
<dbReference type="Proteomes" id="UP001348817">
    <property type="component" value="Chromosome"/>
</dbReference>
<organism evidence="1 2">
    <name type="scientific">Fulvitalea axinellae</name>
    <dbReference type="NCBI Taxonomy" id="1182444"/>
    <lineage>
        <taxon>Bacteria</taxon>
        <taxon>Pseudomonadati</taxon>
        <taxon>Bacteroidota</taxon>
        <taxon>Cytophagia</taxon>
        <taxon>Cytophagales</taxon>
        <taxon>Persicobacteraceae</taxon>
        <taxon>Fulvitalea</taxon>
    </lineage>
</organism>
<dbReference type="EMBL" id="AP025314">
    <property type="protein sequence ID" value="BDD10827.1"/>
    <property type="molecule type" value="Genomic_DNA"/>
</dbReference>
<name>A0AAU9CS54_9BACT</name>
<keyword evidence="2" id="KW-1185">Reference proteome</keyword>
<evidence type="ECO:0008006" key="3">
    <source>
        <dbReference type="Google" id="ProtNLM"/>
    </source>
</evidence>
<dbReference type="KEGG" id="fax:FUAX_32590"/>
<proteinExistence type="predicted"/>